<protein>
    <submittedName>
        <fullName evidence="2">Uncharacterized protein</fullName>
    </submittedName>
</protein>
<proteinExistence type="predicted"/>
<keyword evidence="3" id="KW-1185">Reference proteome</keyword>
<comment type="caution">
    <text evidence="2">The sequence shown here is derived from an EMBL/GenBank/DDBJ whole genome shotgun (WGS) entry which is preliminary data.</text>
</comment>
<dbReference type="AlphaFoldDB" id="A0A5B7IU47"/>
<evidence type="ECO:0000313" key="3">
    <source>
        <dbReference type="Proteomes" id="UP000324222"/>
    </source>
</evidence>
<feature type="compositionally biased region" description="Basic and acidic residues" evidence="1">
    <location>
        <begin position="32"/>
        <end position="69"/>
    </location>
</feature>
<gene>
    <name evidence="2" type="ORF">E2C01_078429</name>
</gene>
<reference evidence="2 3" key="1">
    <citation type="submission" date="2019-05" db="EMBL/GenBank/DDBJ databases">
        <title>Another draft genome of Portunus trituberculatus and its Hox gene families provides insights of decapod evolution.</title>
        <authorList>
            <person name="Jeong J.-H."/>
            <person name="Song I."/>
            <person name="Kim S."/>
            <person name="Choi T."/>
            <person name="Kim D."/>
            <person name="Ryu S."/>
            <person name="Kim W."/>
        </authorList>
    </citation>
    <scope>NUCLEOTIDE SEQUENCE [LARGE SCALE GENOMIC DNA]</scope>
    <source>
        <tissue evidence="2">Muscle</tissue>
    </source>
</reference>
<name>A0A5B7IU47_PORTR</name>
<dbReference type="Proteomes" id="UP000324222">
    <property type="component" value="Unassembled WGS sequence"/>
</dbReference>
<evidence type="ECO:0000313" key="2">
    <source>
        <dbReference type="EMBL" id="MPC83714.1"/>
    </source>
</evidence>
<accession>A0A5B7IU47</accession>
<organism evidence="2 3">
    <name type="scientific">Portunus trituberculatus</name>
    <name type="common">Swimming crab</name>
    <name type="synonym">Neptunus trituberculatus</name>
    <dbReference type="NCBI Taxonomy" id="210409"/>
    <lineage>
        <taxon>Eukaryota</taxon>
        <taxon>Metazoa</taxon>
        <taxon>Ecdysozoa</taxon>
        <taxon>Arthropoda</taxon>
        <taxon>Crustacea</taxon>
        <taxon>Multicrustacea</taxon>
        <taxon>Malacostraca</taxon>
        <taxon>Eumalacostraca</taxon>
        <taxon>Eucarida</taxon>
        <taxon>Decapoda</taxon>
        <taxon>Pleocyemata</taxon>
        <taxon>Brachyura</taxon>
        <taxon>Eubrachyura</taxon>
        <taxon>Portunoidea</taxon>
        <taxon>Portunidae</taxon>
        <taxon>Portuninae</taxon>
        <taxon>Portunus</taxon>
    </lineage>
</organism>
<feature type="compositionally biased region" description="Basic and acidic residues" evidence="1">
    <location>
        <begin position="1"/>
        <end position="17"/>
    </location>
</feature>
<feature type="region of interest" description="Disordered" evidence="1">
    <location>
        <begin position="1"/>
        <end position="75"/>
    </location>
</feature>
<sequence length="75" mass="8295">MTSRERTTRQGKRETGREAGGVSPVSRGVKGRGAEVEKHGAASAREHEGERENKEYKAKEMEGKGEKIRNSVKRA</sequence>
<dbReference type="EMBL" id="VSRR010063252">
    <property type="protein sequence ID" value="MPC83714.1"/>
    <property type="molecule type" value="Genomic_DNA"/>
</dbReference>
<evidence type="ECO:0000256" key="1">
    <source>
        <dbReference type="SAM" id="MobiDB-lite"/>
    </source>
</evidence>